<dbReference type="GO" id="GO:0005634">
    <property type="term" value="C:nucleus"/>
    <property type="evidence" value="ECO:0007669"/>
    <property type="project" value="UniProtKB-SubCell"/>
</dbReference>
<comment type="caution">
    <text evidence="5">The sequence shown here is derived from an EMBL/GenBank/DDBJ whole genome shotgun (WGS) entry which is preliminary data.</text>
</comment>
<name>A0AAD4GHH9_BOLED</name>
<evidence type="ECO:0000256" key="1">
    <source>
        <dbReference type="PROSITE-ProRule" id="PRU00108"/>
    </source>
</evidence>
<evidence type="ECO:0000259" key="4">
    <source>
        <dbReference type="PROSITE" id="PS50071"/>
    </source>
</evidence>
<dbReference type="InterPro" id="IPR001356">
    <property type="entry name" value="HD"/>
</dbReference>
<reference evidence="5" key="2">
    <citation type="journal article" date="2020" name="Nat. Commun.">
        <title>Large-scale genome sequencing of mycorrhizal fungi provides insights into the early evolution of symbiotic traits.</title>
        <authorList>
            <person name="Miyauchi S."/>
            <person name="Kiss E."/>
            <person name="Kuo A."/>
            <person name="Drula E."/>
            <person name="Kohler A."/>
            <person name="Sanchez-Garcia M."/>
            <person name="Morin E."/>
            <person name="Andreopoulos B."/>
            <person name="Barry K.W."/>
            <person name="Bonito G."/>
            <person name="Buee M."/>
            <person name="Carver A."/>
            <person name="Chen C."/>
            <person name="Cichocki N."/>
            <person name="Clum A."/>
            <person name="Culley D."/>
            <person name="Crous P.W."/>
            <person name="Fauchery L."/>
            <person name="Girlanda M."/>
            <person name="Hayes R.D."/>
            <person name="Keri Z."/>
            <person name="LaButti K."/>
            <person name="Lipzen A."/>
            <person name="Lombard V."/>
            <person name="Magnuson J."/>
            <person name="Maillard F."/>
            <person name="Murat C."/>
            <person name="Nolan M."/>
            <person name="Ohm R.A."/>
            <person name="Pangilinan J."/>
            <person name="Pereira M.F."/>
            <person name="Perotto S."/>
            <person name="Peter M."/>
            <person name="Pfister S."/>
            <person name="Riley R."/>
            <person name="Sitrit Y."/>
            <person name="Stielow J.B."/>
            <person name="Szollosi G."/>
            <person name="Zifcakova L."/>
            <person name="Stursova M."/>
            <person name="Spatafora J.W."/>
            <person name="Tedersoo L."/>
            <person name="Vaario L.M."/>
            <person name="Yamada A."/>
            <person name="Yan M."/>
            <person name="Wang P."/>
            <person name="Xu J."/>
            <person name="Bruns T."/>
            <person name="Baldrian P."/>
            <person name="Vilgalys R."/>
            <person name="Dunand C."/>
            <person name="Henrissat B."/>
            <person name="Grigoriev I.V."/>
            <person name="Hibbett D."/>
            <person name="Nagy L.G."/>
            <person name="Martin F.M."/>
        </authorList>
    </citation>
    <scope>NUCLEOTIDE SEQUENCE</scope>
    <source>
        <strain evidence="5">BED1</strain>
    </source>
</reference>
<evidence type="ECO:0000256" key="3">
    <source>
        <dbReference type="SAM" id="MobiDB-lite"/>
    </source>
</evidence>
<keyword evidence="1 2" id="KW-0371">Homeobox</keyword>
<accession>A0AAD4GHH9</accession>
<keyword evidence="1 2" id="KW-0238">DNA-binding</keyword>
<dbReference type="Proteomes" id="UP001194468">
    <property type="component" value="Unassembled WGS sequence"/>
</dbReference>
<keyword evidence="1 2" id="KW-0539">Nucleus</keyword>
<organism evidence="5 6">
    <name type="scientific">Boletus edulis BED1</name>
    <dbReference type="NCBI Taxonomy" id="1328754"/>
    <lineage>
        <taxon>Eukaryota</taxon>
        <taxon>Fungi</taxon>
        <taxon>Dikarya</taxon>
        <taxon>Basidiomycota</taxon>
        <taxon>Agaricomycotina</taxon>
        <taxon>Agaricomycetes</taxon>
        <taxon>Agaricomycetidae</taxon>
        <taxon>Boletales</taxon>
        <taxon>Boletineae</taxon>
        <taxon>Boletaceae</taxon>
        <taxon>Boletoideae</taxon>
        <taxon>Boletus</taxon>
    </lineage>
</organism>
<evidence type="ECO:0000313" key="6">
    <source>
        <dbReference type="Proteomes" id="UP001194468"/>
    </source>
</evidence>
<dbReference type="SUPFAM" id="SSF46689">
    <property type="entry name" value="Homeodomain-like"/>
    <property type="match status" value="1"/>
</dbReference>
<feature type="domain" description="Homeobox" evidence="4">
    <location>
        <begin position="8"/>
        <end position="68"/>
    </location>
</feature>
<evidence type="ECO:0000313" key="5">
    <source>
        <dbReference type="EMBL" id="KAF8442879.1"/>
    </source>
</evidence>
<dbReference type="PROSITE" id="PS50071">
    <property type="entry name" value="HOMEOBOX_2"/>
    <property type="match status" value="1"/>
</dbReference>
<protein>
    <recommendedName>
        <fullName evidence="4">Homeobox domain-containing protein</fullName>
    </recommendedName>
</protein>
<evidence type="ECO:0000256" key="2">
    <source>
        <dbReference type="RuleBase" id="RU000682"/>
    </source>
</evidence>
<keyword evidence="6" id="KW-1185">Reference proteome</keyword>
<dbReference type="CDD" id="cd00086">
    <property type="entry name" value="homeodomain"/>
    <property type="match status" value="1"/>
</dbReference>
<dbReference type="EMBL" id="WHUW01000008">
    <property type="protein sequence ID" value="KAF8442879.1"/>
    <property type="molecule type" value="Genomic_DNA"/>
</dbReference>
<dbReference type="Gene3D" id="1.10.10.60">
    <property type="entry name" value="Homeodomain-like"/>
    <property type="match status" value="1"/>
</dbReference>
<feature type="DNA-binding region" description="Homeobox" evidence="1">
    <location>
        <begin position="10"/>
        <end position="69"/>
    </location>
</feature>
<sequence length="212" mass="23918">MDVEGSHPSQRRRSTIAKEWQLAVLKKLQSESVNPTEEQRSAAAAETGLDKKWVRKWFTRQRSKLAAARNRTERAPTFKLYSTPEHPPPYLPSPVSLESPSPPSTLDTQAIPHAHQTVLVTNDSSQKTAVVPHTTTIPTYSRDPLCNRYPDFSQFFHPGLLIHQSPWTNLYPCPVAFSTRLADLLSHASLARYPLSPFPESRYSVFSFPVVL</sequence>
<dbReference type="InterPro" id="IPR009057">
    <property type="entry name" value="Homeodomain-like_sf"/>
</dbReference>
<dbReference type="SMART" id="SM00389">
    <property type="entry name" value="HOX"/>
    <property type="match status" value="1"/>
</dbReference>
<proteinExistence type="predicted"/>
<dbReference type="GO" id="GO:0003677">
    <property type="term" value="F:DNA binding"/>
    <property type="evidence" value="ECO:0007669"/>
    <property type="project" value="UniProtKB-UniRule"/>
</dbReference>
<dbReference type="Pfam" id="PF00046">
    <property type="entry name" value="Homeodomain"/>
    <property type="match status" value="1"/>
</dbReference>
<reference evidence="5" key="1">
    <citation type="submission" date="2019-10" db="EMBL/GenBank/DDBJ databases">
        <authorList>
            <consortium name="DOE Joint Genome Institute"/>
            <person name="Kuo A."/>
            <person name="Miyauchi S."/>
            <person name="Kiss E."/>
            <person name="Drula E."/>
            <person name="Kohler A."/>
            <person name="Sanchez-Garcia M."/>
            <person name="Andreopoulos B."/>
            <person name="Barry K.W."/>
            <person name="Bonito G."/>
            <person name="Buee M."/>
            <person name="Carver A."/>
            <person name="Chen C."/>
            <person name="Cichocki N."/>
            <person name="Clum A."/>
            <person name="Culley D."/>
            <person name="Crous P.W."/>
            <person name="Fauchery L."/>
            <person name="Girlanda M."/>
            <person name="Hayes R."/>
            <person name="Keri Z."/>
            <person name="LaButti K."/>
            <person name="Lipzen A."/>
            <person name="Lombard V."/>
            <person name="Magnuson J."/>
            <person name="Maillard F."/>
            <person name="Morin E."/>
            <person name="Murat C."/>
            <person name="Nolan M."/>
            <person name="Ohm R."/>
            <person name="Pangilinan J."/>
            <person name="Pereira M."/>
            <person name="Perotto S."/>
            <person name="Peter M."/>
            <person name="Riley R."/>
            <person name="Sitrit Y."/>
            <person name="Stielow B."/>
            <person name="Szollosi G."/>
            <person name="Zifcakova L."/>
            <person name="Stursova M."/>
            <person name="Spatafora J.W."/>
            <person name="Tedersoo L."/>
            <person name="Vaario L.-M."/>
            <person name="Yamada A."/>
            <person name="Yan M."/>
            <person name="Wang P."/>
            <person name="Xu J."/>
            <person name="Bruns T."/>
            <person name="Baldrian P."/>
            <person name="Vilgalys R."/>
            <person name="Henrissat B."/>
            <person name="Grigoriev I.V."/>
            <person name="Hibbett D."/>
            <person name="Nagy L.G."/>
            <person name="Martin F.M."/>
        </authorList>
    </citation>
    <scope>NUCLEOTIDE SEQUENCE</scope>
    <source>
        <strain evidence="5">BED1</strain>
    </source>
</reference>
<gene>
    <name evidence="5" type="ORF">L210DRAFT_514840</name>
</gene>
<comment type="subcellular location">
    <subcellularLocation>
        <location evidence="1 2">Nucleus</location>
    </subcellularLocation>
</comment>
<feature type="region of interest" description="Disordered" evidence="3">
    <location>
        <begin position="79"/>
        <end position="105"/>
    </location>
</feature>
<dbReference type="AlphaFoldDB" id="A0AAD4GHH9"/>